<keyword evidence="1" id="KW-1133">Transmembrane helix</keyword>
<keyword evidence="3" id="KW-1185">Reference proteome</keyword>
<evidence type="ECO:0000256" key="1">
    <source>
        <dbReference type="SAM" id="Phobius"/>
    </source>
</evidence>
<dbReference type="EMBL" id="JADIKL010000012">
    <property type="protein sequence ID" value="MFK2932398.1"/>
    <property type="molecule type" value="Genomic_DNA"/>
</dbReference>
<sequence length="148" mass="15615">MGNMPVIVKRLPALLSGLALTWLVIRIPGEYAHASVWLMPTVAACFAFATWFVLMYRDMAQALKPNGSGQRQSRPLCMADALDAVGHVCIGAGILSALIQAISSPAHCSWQLPLAMGVGISAGAKVWQKMPAQSAAGGSRTLPRSTVN</sequence>
<organism evidence="2 3">
    <name type="scientific">Dyella agri</name>
    <dbReference type="NCBI Taxonomy" id="1926869"/>
    <lineage>
        <taxon>Bacteria</taxon>
        <taxon>Pseudomonadati</taxon>
        <taxon>Pseudomonadota</taxon>
        <taxon>Gammaproteobacteria</taxon>
        <taxon>Lysobacterales</taxon>
        <taxon>Rhodanobacteraceae</taxon>
        <taxon>Dyella</taxon>
    </lineage>
</organism>
<keyword evidence="1" id="KW-0472">Membrane</keyword>
<comment type="caution">
    <text evidence="2">The sequence shown here is derived from an EMBL/GenBank/DDBJ whole genome shotgun (WGS) entry which is preliminary data.</text>
</comment>
<accession>A0ABW8KNG3</accession>
<proteinExistence type="predicted"/>
<keyword evidence="1" id="KW-0812">Transmembrane</keyword>
<gene>
    <name evidence="2" type="ORF">ISP14_16565</name>
</gene>
<evidence type="ECO:0000313" key="3">
    <source>
        <dbReference type="Proteomes" id="UP001620397"/>
    </source>
</evidence>
<reference evidence="2 3" key="1">
    <citation type="submission" date="2020-10" db="EMBL/GenBank/DDBJ databases">
        <title>Phylogeny of dyella-like bacteria.</title>
        <authorList>
            <person name="Fu J."/>
        </authorList>
    </citation>
    <scope>NUCLEOTIDE SEQUENCE [LARGE SCALE GENOMIC DNA]</scope>
    <source>
        <strain evidence="2 3">DKC-1</strain>
    </source>
</reference>
<protein>
    <submittedName>
        <fullName evidence="2">Uncharacterized protein</fullName>
    </submittedName>
</protein>
<dbReference type="Proteomes" id="UP001620397">
    <property type="component" value="Unassembled WGS sequence"/>
</dbReference>
<evidence type="ECO:0000313" key="2">
    <source>
        <dbReference type="EMBL" id="MFK2932398.1"/>
    </source>
</evidence>
<name>A0ABW8KNG3_9GAMM</name>
<feature type="transmembrane region" description="Helical" evidence="1">
    <location>
        <begin position="36"/>
        <end position="56"/>
    </location>
</feature>